<dbReference type="AlphaFoldDB" id="A0A8W7PU34"/>
<evidence type="ECO:0000256" key="4">
    <source>
        <dbReference type="ARBA" id="ARBA00022490"/>
    </source>
</evidence>
<keyword evidence="5" id="KW-0539">Nucleus</keyword>
<reference evidence="11" key="1">
    <citation type="submission" date="2022-08" db="UniProtKB">
        <authorList>
            <consortium name="EnsemblMetazoa"/>
        </authorList>
    </citation>
    <scope>IDENTIFICATION</scope>
</reference>
<dbReference type="InterPro" id="IPR056518">
    <property type="entry name" value="HEAT_Ints3_C"/>
</dbReference>
<dbReference type="GO" id="GO:0005634">
    <property type="term" value="C:nucleus"/>
    <property type="evidence" value="ECO:0007669"/>
    <property type="project" value="UniProtKB-SubCell"/>
</dbReference>
<feature type="compositionally biased region" description="Low complexity" evidence="8">
    <location>
        <begin position="1173"/>
        <end position="1183"/>
    </location>
</feature>
<evidence type="ECO:0000256" key="1">
    <source>
        <dbReference type="ARBA" id="ARBA00004123"/>
    </source>
</evidence>
<dbReference type="Pfam" id="PF10189">
    <property type="entry name" value="Ints3_N"/>
    <property type="match status" value="1"/>
</dbReference>
<keyword evidence="4" id="KW-0963">Cytoplasm</keyword>
<proteinExistence type="inferred from homology"/>
<evidence type="ECO:0000256" key="8">
    <source>
        <dbReference type="SAM" id="MobiDB-lite"/>
    </source>
</evidence>
<dbReference type="InterPro" id="IPR019333">
    <property type="entry name" value="INTS3_N"/>
</dbReference>
<feature type="compositionally biased region" description="Low complexity" evidence="8">
    <location>
        <begin position="1198"/>
        <end position="1221"/>
    </location>
</feature>
<comment type="subcellular location">
    <subcellularLocation>
        <location evidence="2">Cytoplasm</location>
    </subcellularLocation>
    <subcellularLocation>
        <location evidence="1">Nucleus</location>
    </subcellularLocation>
</comment>
<evidence type="ECO:0000256" key="7">
    <source>
        <dbReference type="ARBA" id="ARBA00054331"/>
    </source>
</evidence>
<dbReference type="InterPro" id="IPR045334">
    <property type="entry name" value="INTS3"/>
</dbReference>
<dbReference type="GO" id="GO:0005737">
    <property type="term" value="C:cytoplasm"/>
    <property type="evidence" value="ECO:0007669"/>
    <property type="project" value="UniProtKB-SubCell"/>
</dbReference>
<feature type="compositionally biased region" description="Polar residues" evidence="8">
    <location>
        <begin position="1101"/>
        <end position="1110"/>
    </location>
</feature>
<dbReference type="VEuPathDB" id="VectorBase:ACON2_031013"/>
<feature type="compositionally biased region" description="Gly residues" evidence="8">
    <location>
        <begin position="587"/>
        <end position="604"/>
    </location>
</feature>
<accession>A0A8W7PU34</accession>
<evidence type="ECO:0000259" key="9">
    <source>
        <dbReference type="Pfam" id="PF10189"/>
    </source>
</evidence>
<dbReference type="PANTHER" id="PTHR13587:SF7">
    <property type="entry name" value="INTEGRATOR COMPLEX SUBUNIT 3"/>
    <property type="match status" value="1"/>
</dbReference>
<feature type="compositionally biased region" description="Low complexity" evidence="8">
    <location>
        <begin position="708"/>
        <end position="720"/>
    </location>
</feature>
<feature type="domain" description="Ints3-like C-terminal" evidence="10">
    <location>
        <begin position="763"/>
        <end position="1167"/>
    </location>
</feature>
<comment type="function">
    <text evidence="7">Component of the integrator complex, a multiprotein complex that terminates RNA polymerase II (Pol II) transcription in the promoter-proximal region of genes. The integrator complex provides a quality checkpoint during transcription elongation by driving premature transcription termination of transcripts that are unfavorably configured for transcriptional elongation: the complex terminates transcription by (1) catalyzing dephosphorylation of the C-terminal domain (CTD) of Pol II subunit Polr2A/Rbp1 and Spt5, and (2) degrading the exiting nascent RNA transcript via endonuclease activity. The integrator complex is also involved in the 3'-end processing of the U7 snRNA, and also the spliceosomal snRNAs U1, U2, U4 and U5.</text>
</comment>
<evidence type="ECO:0000256" key="6">
    <source>
        <dbReference type="ARBA" id="ARBA00032741"/>
    </source>
</evidence>
<evidence type="ECO:0000256" key="2">
    <source>
        <dbReference type="ARBA" id="ARBA00004496"/>
    </source>
</evidence>
<feature type="region of interest" description="Disordered" evidence="8">
    <location>
        <begin position="1170"/>
        <end position="1247"/>
    </location>
</feature>
<feature type="compositionally biased region" description="Low complexity" evidence="8">
    <location>
        <begin position="681"/>
        <end position="694"/>
    </location>
</feature>
<comment type="similarity">
    <text evidence="3">Belongs to the Integrator subunit 3 family.</text>
</comment>
<evidence type="ECO:0000256" key="3">
    <source>
        <dbReference type="ARBA" id="ARBA00006130"/>
    </source>
</evidence>
<feature type="region of interest" description="Disordered" evidence="8">
    <location>
        <begin position="1088"/>
        <end position="1110"/>
    </location>
</feature>
<dbReference type="Proteomes" id="UP000075882">
    <property type="component" value="Unassembled WGS sequence"/>
</dbReference>
<dbReference type="PANTHER" id="PTHR13587">
    <property type="entry name" value="INTEGRATOR COMPLEX SUBUNIT 3"/>
    <property type="match status" value="1"/>
</dbReference>
<feature type="compositionally biased region" description="Low complexity" evidence="8">
    <location>
        <begin position="31"/>
        <end position="45"/>
    </location>
</feature>
<sequence>FVDVHNARRRREASPAPLANDDDDHPPPPGRVAGSGTRGSSRRLGAVSTAQMDASGKGAAGFEGKLFVQTIDARDENEEKYMRAYRAFEETTAGLSDKDFHDLLSSLVSKEKQHEEISLALVYIILTDPSSAPKTYRDLTLLTRDGLGFVTANLAMLVAEKYHKLTDVGRKQLLWLLRELIKNQVLNVDNLAWNILRQASGGDISPKNVALIEGLLDIFTEHRAWLEKDQFLVGTVAYTFVRLIEDHFGPQFVHLRNREVKFVISLIRDRFMDIIPLGREFVRLLQNVGRIPEFDQLWKDMLYNPKSLCPTFNARRFLRGRLTPDIERKIHFLTSNVKFGNQKRYQDWFQERYFNTPESQSLRCDLIRFIISAIHPTNDMLCSDIIPRWAIIGWLLTSCTNAVTLANAKLALFYDWLFFDPAKDNIMNVEPGILVMYHSIKNHPLVSCTLLDFLCRIMKNFYPKWEDRIRTGIYNSLRKILEMKVIPNLVPLFESPKLDRELKGMLRETFREFCVPPNSMYMHPGPPQPGMETPMMMHYPGPGGGEQVEQHPPHLMHPSMMHTTVHPGQTDITQLNRMDPSRKAHDSGGGGGGGGGGGQVGMGPGWLALRGPMAAGVGTMPVTQGARGGPPGGPGMMLAGGGGGVGGGGAAAVASGAPFSGGGMAGPAAGTPFIKPEPPRTDSAAKAASTAASADDPKFSDDEDDATTKPATTTTTTTTTKTEDVSDDDDLPLAKVRLLEKPAIAKVALPDTLNGHLEEFLREKSVKTFEPLLQCLGSCGKAALNQEQENYLTESVISVIKQTLPDKSYFPASKTDDNLSESINYPLFAAYRLLYQQEDSCKKRVMALLVAIVTRVSVAGYMLLYFLKVHGKLQGRRKETAGGSTAFKASVYGVLCDALDSVDSVDECIEKDLNLLEKHNTQMFLWILPDMYREFKQTMLNNTTVLRLLVGCIDANNLGDIIYSITQGKLILFDEDGIVEILRKSLEYETFEQVCIWQLVQAHDIPLETFQEIIPELESGAHAEALTAILLLLRAEKPTTELVRLLLSRETESKHRGDPFVTSVLRYWCQEFEEKLSELIAALLTSKYPSNSPNKRKRPSKSAQQNTAPTSEQLLNHLEHFRRSCRHGNGTGTGLFVQNDMQRALQQAFTHSSESQRKQFSDLFALAAEDETSTTVGRRGTSSRGRKAPSNKKETAAEKAAAAAAAAHANNSKKAAEASAKFSDDSSDEDWSKQKASKRRKTLSDSD</sequence>
<dbReference type="Pfam" id="PF24566">
    <property type="entry name" value="HEAT_Ints3_C"/>
    <property type="match status" value="1"/>
</dbReference>
<feature type="region of interest" description="Disordered" evidence="8">
    <location>
        <begin position="579"/>
        <end position="605"/>
    </location>
</feature>
<evidence type="ECO:0000259" key="10">
    <source>
        <dbReference type="Pfam" id="PF24566"/>
    </source>
</evidence>
<dbReference type="EnsemblMetazoa" id="ACOM036847-RA">
    <property type="protein sequence ID" value="ACOM036847-PA.1"/>
    <property type="gene ID" value="ACOM036847"/>
</dbReference>
<feature type="region of interest" description="Disordered" evidence="8">
    <location>
        <begin position="1"/>
        <end position="50"/>
    </location>
</feature>
<evidence type="ECO:0000256" key="5">
    <source>
        <dbReference type="ARBA" id="ARBA00023242"/>
    </source>
</evidence>
<evidence type="ECO:0000313" key="11">
    <source>
        <dbReference type="EnsemblMetazoa" id="ACOM036847-PA.1"/>
    </source>
</evidence>
<protein>
    <recommendedName>
        <fullName evidence="6">SOSS complex subunit A homolog</fullName>
    </recommendedName>
</protein>
<feature type="domain" description="Integrator complex subunit 3 N-terminal" evidence="9">
    <location>
        <begin position="112"/>
        <end position="507"/>
    </location>
</feature>
<feature type="region of interest" description="Disordered" evidence="8">
    <location>
        <begin position="668"/>
        <end position="728"/>
    </location>
</feature>
<name>A0A8W7PU34_ANOCL</name>
<organism evidence="11">
    <name type="scientific">Anopheles coluzzii</name>
    <name type="common">African malaria mosquito</name>
    <dbReference type="NCBI Taxonomy" id="1518534"/>
    <lineage>
        <taxon>Eukaryota</taxon>
        <taxon>Metazoa</taxon>
        <taxon>Ecdysozoa</taxon>
        <taxon>Arthropoda</taxon>
        <taxon>Hexapoda</taxon>
        <taxon>Insecta</taxon>
        <taxon>Pterygota</taxon>
        <taxon>Neoptera</taxon>
        <taxon>Endopterygota</taxon>
        <taxon>Diptera</taxon>
        <taxon>Nematocera</taxon>
        <taxon>Culicoidea</taxon>
        <taxon>Culicidae</taxon>
        <taxon>Anophelinae</taxon>
        <taxon>Anopheles</taxon>
    </lineage>
</organism>